<evidence type="ECO:0000313" key="11">
    <source>
        <dbReference type="EMBL" id="PMD61985.1"/>
    </source>
</evidence>
<evidence type="ECO:0000256" key="3">
    <source>
        <dbReference type="ARBA" id="ARBA00022771"/>
    </source>
</evidence>
<name>A0A2J6TG40_9HELO</name>
<dbReference type="InParanoid" id="A0A2J6TG40"/>
<dbReference type="GeneID" id="36580252"/>
<dbReference type="PROSITE" id="PS00028">
    <property type="entry name" value="ZINC_FINGER_C2H2_1"/>
    <property type="match status" value="2"/>
</dbReference>
<dbReference type="GO" id="GO:0008270">
    <property type="term" value="F:zinc ion binding"/>
    <property type="evidence" value="ECO:0007669"/>
    <property type="project" value="UniProtKB-KW"/>
</dbReference>
<proteinExistence type="predicted"/>
<evidence type="ECO:0000259" key="10">
    <source>
        <dbReference type="PROSITE" id="PS50157"/>
    </source>
</evidence>
<evidence type="ECO:0000256" key="4">
    <source>
        <dbReference type="ARBA" id="ARBA00022833"/>
    </source>
</evidence>
<keyword evidence="5" id="KW-0805">Transcription regulation</keyword>
<dbReference type="STRING" id="1095630.A0A2J6TG40"/>
<keyword evidence="3 8" id="KW-0863">Zinc-finger</keyword>
<dbReference type="RefSeq" id="XP_024738889.1">
    <property type="nucleotide sequence ID" value="XM_024872171.1"/>
</dbReference>
<dbReference type="SMART" id="SM00355">
    <property type="entry name" value="ZnF_C2H2"/>
    <property type="match status" value="3"/>
</dbReference>
<sequence>MTTQGQEAGIIANHYELMGPNSMRSSRGCKLDGADDMPLFENYEMRLTNLEEKTQRIYTTAQQDDDGMTIPRGPNLDLLPGPACLENPLPSVQYLDGHPVTPQNYPLPMETFERTKHGFTAPYHSYFPQISSCFSRTKGSVSFQESSESEGDISSLQNCLTLSWPQAHAGLQFQARHPSPLRISQAGGRQGSASQSPQKLALARKRPRKKQQLNCPSCAKVFSRPCDLKKHGRTHERTFMCSINGCTNTQGFGLRKDLRRHIDTVHLRATFTCHFTSCGETFSRSDNCLRHFEEQHV</sequence>
<keyword evidence="12" id="KW-1185">Reference proteome</keyword>
<dbReference type="Pfam" id="PF00096">
    <property type="entry name" value="zf-C2H2"/>
    <property type="match status" value="1"/>
</dbReference>
<accession>A0A2J6TG40</accession>
<reference evidence="11 12" key="1">
    <citation type="submission" date="2016-04" db="EMBL/GenBank/DDBJ databases">
        <title>A degradative enzymes factory behind the ericoid mycorrhizal symbiosis.</title>
        <authorList>
            <consortium name="DOE Joint Genome Institute"/>
            <person name="Martino E."/>
            <person name="Morin E."/>
            <person name="Grelet G."/>
            <person name="Kuo A."/>
            <person name="Kohler A."/>
            <person name="Daghino S."/>
            <person name="Barry K."/>
            <person name="Choi C."/>
            <person name="Cichocki N."/>
            <person name="Clum A."/>
            <person name="Copeland A."/>
            <person name="Hainaut M."/>
            <person name="Haridas S."/>
            <person name="Labutti K."/>
            <person name="Lindquist E."/>
            <person name="Lipzen A."/>
            <person name="Khouja H.-R."/>
            <person name="Murat C."/>
            <person name="Ohm R."/>
            <person name="Olson A."/>
            <person name="Spatafora J."/>
            <person name="Veneault-Fourrey C."/>
            <person name="Henrissat B."/>
            <person name="Grigoriev I."/>
            <person name="Martin F."/>
            <person name="Perotto S."/>
        </authorList>
    </citation>
    <scope>NUCLEOTIDE SEQUENCE [LARGE SCALE GENOMIC DNA]</scope>
    <source>
        <strain evidence="11 12">E</strain>
    </source>
</reference>
<dbReference type="OrthoDB" id="3564666at2759"/>
<protein>
    <recommendedName>
        <fullName evidence="10">C2H2-type domain-containing protein</fullName>
    </recommendedName>
</protein>
<organism evidence="11 12">
    <name type="scientific">Hyaloscypha bicolor E</name>
    <dbReference type="NCBI Taxonomy" id="1095630"/>
    <lineage>
        <taxon>Eukaryota</taxon>
        <taxon>Fungi</taxon>
        <taxon>Dikarya</taxon>
        <taxon>Ascomycota</taxon>
        <taxon>Pezizomycotina</taxon>
        <taxon>Leotiomycetes</taxon>
        <taxon>Helotiales</taxon>
        <taxon>Hyaloscyphaceae</taxon>
        <taxon>Hyaloscypha</taxon>
        <taxon>Hyaloscypha bicolor</taxon>
    </lineage>
</organism>
<evidence type="ECO:0000256" key="8">
    <source>
        <dbReference type="PROSITE-ProRule" id="PRU00042"/>
    </source>
</evidence>
<evidence type="ECO:0000256" key="7">
    <source>
        <dbReference type="ARBA" id="ARBA00023242"/>
    </source>
</evidence>
<evidence type="ECO:0000256" key="2">
    <source>
        <dbReference type="ARBA" id="ARBA00022723"/>
    </source>
</evidence>
<dbReference type="AlphaFoldDB" id="A0A2J6TG40"/>
<keyword evidence="7" id="KW-0539">Nucleus</keyword>
<dbReference type="Gene3D" id="3.30.160.60">
    <property type="entry name" value="Classic Zinc Finger"/>
    <property type="match status" value="1"/>
</dbReference>
<keyword evidence="2" id="KW-0479">Metal-binding</keyword>
<dbReference type="PROSITE" id="PS50157">
    <property type="entry name" value="ZINC_FINGER_C2H2_2"/>
    <property type="match status" value="2"/>
</dbReference>
<evidence type="ECO:0000313" key="12">
    <source>
        <dbReference type="Proteomes" id="UP000235371"/>
    </source>
</evidence>
<evidence type="ECO:0000256" key="5">
    <source>
        <dbReference type="ARBA" id="ARBA00023015"/>
    </source>
</evidence>
<dbReference type="EMBL" id="KZ613785">
    <property type="protein sequence ID" value="PMD61985.1"/>
    <property type="molecule type" value="Genomic_DNA"/>
</dbReference>
<keyword evidence="4" id="KW-0862">Zinc</keyword>
<dbReference type="PANTHER" id="PTHR46179:SF13">
    <property type="entry name" value="C2H2-TYPE DOMAIN-CONTAINING PROTEIN"/>
    <property type="match status" value="1"/>
</dbReference>
<dbReference type="PANTHER" id="PTHR46179">
    <property type="entry name" value="ZINC FINGER PROTEIN"/>
    <property type="match status" value="1"/>
</dbReference>
<evidence type="ECO:0000256" key="9">
    <source>
        <dbReference type="SAM" id="MobiDB-lite"/>
    </source>
</evidence>
<dbReference type="GO" id="GO:0005634">
    <property type="term" value="C:nucleus"/>
    <property type="evidence" value="ECO:0007669"/>
    <property type="project" value="UniProtKB-SubCell"/>
</dbReference>
<dbReference type="SUPFAM" id="SSF57667">
    <property type="entry name" value="beta-beta-alpha zinc fingers"/>
    <property type="match status" value="1"/>
</dbReference>
<dbReference type="Proteomes" id="UP000235371">
    <property type="component" value="Unassembled WGS sequence"/>
</dbReference>
<evidence type="ECO:0000256" key="6">
    <source>
        <dbReference type="ARBA" id="ARBA00023163"/>
    </source>
</evidence>
<evidence type="ECO:0000256" key="1">
    <source>
        <dbReference type="ARBA" id="ARBA00004123"/>
    </source>
</evidence>
<dbReference type="GO" id="GO:0006357">
    <property type="term" value="P:regulation of transcription by RNA polymerase II"/>
    <property type="evidence" value="ECO:0007669"/>
    <property type="project" value="TreeGrafter"/>
</dbReference>
<dbReference type="InterPro" id="IPR013087">
    <property type="entry name" value="Znf_C2H2_type"/>
</dbReference>
<comment type="subcellular location">
    <subcellularLocation>
        <location evidence="1">Nucleus</location>
    </subcellularLocation>
</comment>
<dbReference type="InterPro" id="IPR051061">
    <property type="entry name" value="Zinc_finger_trans_reg"/>
</dbReference>
<keyword evidence="6" id="KW-0804">Transcription</keyword>
<feature type="domain" description="C2H2-type" evidence="10">
    <location>
        <begin position="213"/>
        <end position="235"/>
    </location>
</feature>
<dbReference type="InterPro" id="IPR036236">
    <property type="entry name" value="Znf_C2H2_sf"/>
</dbReference>
<feature type="region of interest" description="Disordered" evidence="9">
    <location>
        <begin position="181"/>
        <end position="208"/>
    </location>
</feature>
<feature type="domain" description="C2H2-type" evidence="10">
    <location>
        <begin position="271"/>
        <end position="297"/>
    </location>
</feature>
<gene>
    <name evidence="11" type="ORF">K444DRAFT_360074</name>
</gene>